<evidence type="ECO:0000256" key="4">
    <source>
        <dbReference type="RuleBase" id="RU361277"/>
    </source>
</evidence>
<protein>
    <submittedName>
        <fullName evidence="7">Zn-dependent oxidoreductase</fullName>
    </submittedName>
</protein>
<dbReference type="GO" id="GO:0008270">
    <property type="term" value="F:zinc ion binding"/>
    <property type="evidence" value="ECO:0007669"/>
    <property type="project" value="InterPro"/>
</dbReference>
<organism evidence="7 8">
    <name type="scientific">Billgrantia tianxiuensis</name>
    <dbReference type="NCBI Taxonomy" id="2497861"/>
    <lineage>
        <taxon>Bacteria</taxon>
        <taxon>Pseudomonadati</taxon>
        <taxon>Pseudomonadota</taxon>
        <taxon>Gammaproteobacteria</taxon>
        <taxon>Oceanospirillales</taxon>
        <taxon>Halomonadaceae</taxon>
        <taxon>Billgrantia</taxon>
    </lineage>
</organism>
<dbReference type="RefSeq" id="WP_159550561.1">
    <property type="nucleotide sequence ID" value="NZ_CP035042.1"/>
</dbReference>
<reference evidence="7 8" key="1">
    <citation type="submission" date="2019-01" db="EMBL/GenBank/DDBJ databases">
        <title>Complete genome of a denitifying bacterium Halomons sp. BC-M4-5.</title>
        <authorList>
            <person name="Wang L."/>
            <person name="Shao Z."/>
        </authorList>
    </citation>
    <scope>NUCLEOTIDE SEQUENCE [LARGE SCALE GENOMIC DNA]</scope>
    <source>
        <strain evidence="7 8">BC-M4-5</strain>
    </source>
</reference>
<evidence type="ECO:0000256" key="2">
    <source>
        <dbReference type="ARBA" id="ARBA00022833"/>
    </source>
</evidence>
<dbReference type="Gene3D" id="3.40.50.720">
    <property type="entry name" value="NAD(P)-binding Rossmann-like Domain"/>
    <property type="match status" value="1"/>
</dbReference>
<dbReference type="InterPro" id="IPR002328">
    <property type="entry name" value="ADH_Zn_CS"/>
</dbReference>
<dbReference type="Gene3D" id="3.90.180.10">
    <property type="entry name" value="Medium-chain alcohol dehydrogenases, catalytic domain"/>
    <property type="match status" value="1"/>
</dbReference>
<dbReference type="SUPFAM" id="SSF51735">
    <property type="entry name" value="NAD(P)-binding Rossmann-fold domains"/>
    <property type="match status" value="1"/>
</dbReference>
<evidence type="ECO:0000313" key="8">
    <source>
        <dbReference type="Proteomes" id="UP000464013"/>
    </source>
</evidence>
<dbReference type="GO" id="GO:0016491">
    <property type="term" value="F:oxidoreductase activity"/>
    <property type="evidence" value="ECO:0007669"/>
    <property type="project" value="UniProtKB-KW"/>
</dbReference>
<keyword evidence="1 4" id="KW-0479">Metal-binding</keyword>
<dbReference type="AlphaFoldDB" id="A0A6I6SLU9"/>
<evidence type="ECO:0000256" key="1">
    <source>
        <dbReference type="ARBA" id="ARBA00022723"/>
    </source>
</evidence>
<dbReference type="NCBIfam" id="NF007489">
    <property type="entry name" value="PRK10083.1"/>
    <property type="match status" value="1"/>
</dbReference>
<feature type="domain" description="Alcohol dehydrogenase-like N-terminal" evidence="6">
    <location>
        <begin position="24"/>
        <end position="133"/>
    </location>
</feature>
<dbReference type="InterPro" id="IPR011032">
    <property type="entry name" value="GroES-like_sf"/>
</dbReference>
<dbReference type="Pfam" id="PF00107">
    <property type="entry name" value="ADH_zinc_N"/>
    <property type="match status" value="1"/>
</dbReference>
<gene>
    <name evidence="7" type="ORF">EKK97_06760</name>
</gene>
<dbReference type="EMBL" id="CP035042">
    <property type="protein sequence ID" value="QHC49374.1"/>
    <property type="molecule type" value="Genomic_DNA"/>
</dbReference>
<dbReference type="OrthoDB" id="9773078at2"/>
<dbReference type="InterPro" id="IPR013154">
    <property type="entry name" value="ADH-like_N"/>
</dbReference>
<sequence length="343" mass="36551">MKAFQVNAPLDYAIAEVEAPRAASGEVLVKVAFAGICGSDMHIIHGDNAFVRFPRITGHEFAGTVEAVGEGVENVDIGARVCIDPVVSCGRCYPCRIGRPNVCSALQVIGVHRDGGFEEWVNVPAANVHLLPEGLGLEAGALVEPYSIAANVLERMQPLRGDRLLIYGAGVIGLTILQMARALGIEDITVIDLIEERLATARELGATRTWHGKEDVEAAARELTGGEGIPLIADAACVPALLPQMLRIASPAGRIGLLGFNPTPSDLVQLEVIKKELTLVGSRLNNRKFPEVLERMAAGRLDPLALVSHRLAFDDMPGAIDMLDHHPERARKVLIGIGADTGA</sequence>
<accession>A0A6I6SLU9</accession>
<feature type="domain" description="Alcohol dehydrogenase-like C-terminal" evidence="5">
    <location>
        <begin position="172"/>
        <end position="297"/>
    </location>
</feature>
<dbReference type="CDD" id="cd08261">
    <property type="entry name" value="Zn_ADH7"/>
    <property type="match status" value="1"/>
</dbReference>
<keyword evidence="3" id="KW-0560">Oxidoreductase</keyword>
<evidence type="ECO:0000259" key="6">
    <source>
        <dbReference type="Pfam" id="PF08240"/>
    </source>
</evidence>
<comment type="similarity">
    <text evidence="4">Belongs to the zinc-containing alcohol dehydrogenase family.</text>
</comment>
<keyword evidence="8" id="KW-1185">Reference proteome</keyword>
<dbReference type="KEGG" id="htx:EKK97_06760"/>
<dbReference type="InterPro" id="IPR013149">
    <property type="entry name" value="ADH-like_C"/>
</dbReference>
<dbReference type="SUPFAM" id="SSF50129">
    <property type="entry name" value="GroES-like"/>
    <property type="match status" value="1"/>
</dbReference>
<dbReference type="PANTHER" id="PTHR43401">
    <property type="entry name" value="L-THREONINE 3-DEHYDROGENASE"/>
    <property type="match status" value="1"/>
</dbReference>
<proteinExistence type="inferred from homology"/>
<name>A0A6I6SLU9_9GAMM</name>
<dbReference type="Pfam" id="PF08240">
    <property type="entry name" value="ADH_N"/>
    <property type="match status" value="1"/>
</dbReference>
<dbReference type="InterPro" id="IPR050129">
    <property type="entry name" value="Zn_alcohol_dh"/>
</dbReference>
<keyword evidence="2 4" id="KW-0862">Zinc</keyword>
<dbReference type="PROSITE" id="PS00059">
    <property type="entry name" value="ADH_ZINC"/>
    <property type="match status" value="1"/>
</dbReference>
<comment type="cofactor">
    <cofactor evidence="4">
        <name>Zn(2+)</name>
        <dbReference type="ChEBI" id="CHEBI:29105"/>
    </cofactor>
</comment>
<dbReference type="PANTHER" id="PTHR43401:SF2">
    <property type="entry name" value="L-THREONINE 3-DEHYDROGENASE"/>
    <property type="match status" value="1"/>
</dbReference>
<dbReference type="InterPro" id="IPR036291">
    <property type="entry name" value="NAD(P)-bd_dom_sf"/>
</dbReference>
<evidence type="ECO:0000256" key="3">
    <source>
        <dbReference type="ARBA" id="ARBA00023002"/>
    </source>
</evidence>
<evidence type="ECO:0000313" key="7">
    <source>
        <dbReference type="EMBL" id="QHC49374.1"/>
    </source>
</evidence>
<dbReference type="Proteomes" id="UP000464013">
    <property type="component" value="Chromosome"/>
</dbReference>
<evidence type="ECO:0000259" key="5">
    <source>
        <dbReference type="Pfam" id="PF00107"/>
    </source>
</evidence>